<keyword evidence="3 11" id="KW-0819">tRNA processing</keyword>
<feature type="domain" description="tRNA nucleotidyltransferase/poly(A) polymerase RNA and SrmB- binding" evidence="13">
    <location>
        <begin position="151"/>
        <end position="214"/>
    </location>
</feature>
<protein>
    <recommendedName>
        <fullName evidence="11">CCA-adding enzyme</fullName>
        <ecNumber evidence="11">2.7.7.72</ecNumber>
    </recommendedName>
    <alternativeName>
        <fullName evidence="11">CCA tRNA nucleotidyltransferase</fullName>
    </alternativeName>
    <alternativeName>
        <fullName evidence="11">tRNA CCA-pyrophosphorylase</fullName>
    </alternativeName>
    <alternativeName>
        <fullName evidence="11">tRNA adenylyl-/cytidylyl- transferase</fullName>
    </alternativeName>
    <alternativeName>
        <fullName evidence="11">tRNA nucleotidyltransferase</fullName>
    </alternativeName>
    <alternativeName>
        <fullName evidence="11">tRNA-NT</fullName>
    </alternativeName>
</protein>
<dbReference type="InterPro" id="IPR043519">
    <property type="entry name" value="NT_sf"/>
</dbReference>
<keyword evidence="6 11" id="KW-0547">Nucleotide-binding</keyword>
<keyword evidence="9 11" id="KW-0460">Magnesium</keyword>
<comment type="caution">
    <text evidence="14">The sequence shown here is derived from an EMBL/GenBank/DDBJ whole genome shotgun (WGS) entry which is preliminary data.</text>
</comment>
<dbReference type="EC" id="2.7.7.72" evidence="11"/>
<dbReference type="InterPro" id="IPR012006">
    <property type="entry name" value="CCA_bact"/>
</dbReference>
<dbReference type="RefSeq" id="WP_249699097.1">
    <property type="nucleotide sequence ID" value="NZ_JAMFLX010000009.1"/>
</dbReference>
<evidence type="ECO:0000256" key="7">
    <source>
        <dbReference type="ARBA" id="ARBA00022800"/>
    </source>
</evidence>
<accession>A0ABT0PHJ8</accession>
<dbReference type="InterPro" id="IPR032828">
    <property type="entry name" value="PolyA_RNA-bd"/>
</dbReference>
<evidence type="ECO:0000256" key="9">
    <source>
        <dbReference type="ARBA" id="ARBA00022842"/>
    </source>
</evidence>
<comment type="catalytic activity">
    <reaction evidence="11">
        <text>a tRNA precursor + 2 CTP + ATP = a tRNA with a 3' CCA end + 3 diphosphate</text>
        <dbReference type="Rhea" id="RHEA:14433"/>
        <dbReference type="Rhea" id="RHEA-COMP:10465"/>
        <dbReference type="Rhea" id="RHEA-COMP:10468"/>
        <dbReference type="ChEBI" id="CHEBI:30616"/>
        <dbReference type="ChEBI" id="CHEBI:33019"/>
        <dbReference type="ChEBI" id="CHEBI:37563"/>
        <dbReference type="ChEBI" id="CHEBI:74896"/>
        <dbReference type="ChEBI" id="CHEBI:83071"/>
        <dbReference type="EC" id="2.7.7.72"/>
    </reaction>
</comment>
<keyword evidence="8 11" id="KW-0067">ATP-binding</keyword>
<feature type="binding site" evidence="11">
    <location>
        <position position="10"/>
    </location>
    <ligand>
        <name>CTP</name>
        <dbReference type="ChEBI" id="CHEBI:37563"/>
    </ligand>
</feature>
<proteinExistence type="inferred from homology"/>
<evidence type="ECO:0000256" key="3">
    <source>
        <dbReference type="ARBA" id="ARBA00022694"/>
    </source>
</evidence>
<feature type="binding site" evidence="11">
    <location>
        <position position="142"/>
    </location>
    <ligand>
        <name>ATP</name>
        <dbReference type="ChEBI" id="CHEBI:30616"/>
    </ligand>
</feature>
<dbReference type="HAMAP" id="MF_01262">
    <property type="entry name" value="CCA_bact_type2"/>
    <property type="match status" value="1"/>
</dbReference>
<reference evidence="14 15" key="1">
    <citation type="submission" date="2022-05" db="EMBL/GenBank/DDBJ databases">
        <authorList>
            <person name="Park J.-S."/>
        </authorList>
    </citation>
    <scope>NUCLEOTIDE SEQUENCE [LARGE SCALE GENOMIC DNA]</scope>
    <source>
        <strain evidence="14 15">2012CJ34-2</strain>
    </source>
</reference>
<feature type="binding site" evidence="11">
    <location>
        <position position="93"/>
    </location>
    <ligand>
        <name>ATP</name>
        <dbReference type="ChEBI" id="CHEBI:30616"/>
    </ligand>
</feature>
<feature type="binding site" evidence="11">
    <location>
        <position position="25"/>
    </location>
    <ligand>
        <name>Mg(2+)</name>
        <dbReference type="ChEBI" id="CHEBI:18420"/>
    </ligand>
</feature>
<comment type="catalytic activity">
    <reaction evidence="11">
        <text>a tRNA with a 3' CCA end + 2 CTP + ATP = a tRNA with a 3' CCACCA end + 3 diphosphate</text>
        <dbReference type="Rhea" id="RHEA:76235"/>
        <dbReference type="Rhea" id="RHEA-COMP:10468"/>
        <dbReference type="Rhea" id="RHEA-COMP:18655"/>
        <dbReference type="ChEBI" id="CHEBI:30616"/>
        <dbReference type="ChEBI" id="CHEBI:33019"/>
        <dbReference type="ChEBI" id="CHEBI:37563"/>
        <dbReference type="ChEBI" id="CHEBI:83071"/>
        <dbReference type="ChEBI" id="CHEBI:195187"/>
    </reaction>
</comment>
<evidence type="ECO:0000256" key="4">
    <source>
        <dbReference type="ARBA" id="ARBA00022695"/>
    </source>
</evidence>
<evidence type="ECO:0000256" key="6">
    <source>
        <dbReference type="ARBA" id="ARBA00022741"/>
    </source>
</evidence>
<dbReference type="Pfam" id="PF12627">
    <property type="entry name" value="PolyA_pol_RNAbd"/>
    <property type="match status" value="1"/>
</dbReference>
<dbReference type="EMBL" id="JAMFLX010000009">
    <property type="protein sequence ID" value="MCL6269968.1"/>
    <property type="molecule type" value="Genomic_DNA"/>
</dbReference>
<dbReference type="InterPro" id="IPR050124">
    <property type="entry name" value="tRNA_CCA-adding_enzyme"/>
</dbReference>
<dbReference type="PIRSF" id="PIRSF000813">
    <property type="entry name" value="CCA_bact"/>
    <property type="match status" value="1"/>
</dbReference>
<evidence type="ECO:0000256" key="2">
    <source>
        <dbReference type="ARBA" id="ARBA00022679"/>
    </source>
</evidence>
<dbReference type="InterPro" id="IPR002646">
    <property type="entry name" value="PolA_pol_head_dom"/>
</dbReference>
<sequence length="372" mass="41917">MGIQTYLVGGAVRDELLGLPVKDKDWVVTGATPEDMIKKGFRPVGQDFPVFLHPKTKEEYALARTEKKSGHGYAGFTFFTSPDITVEEDLLRRDLTINAIAKDDQGNLIDPYRGQKDIQKKLLRHISPAFREDPLRILRVARFAARFAPLGFQVADETRELMREMVQEGEAAWLVAERVWQETLRALGENDPARYFFELIEADALSVVMPEIASNFQSLSSVQAKALTLAQKDNAEAEIRFACAVNSAAQSNFDNVQSLCTRMKTPKQFKEVAELSAKLLAIWQEEPFSPEVRLSILQQADGFRRKDRFFLILRACSFLCEAADKKAFPKDQLISDLEKCTQIAVKAFVDQGLKGKELAEAIQAERLRVISL</sequence>
<feature type="binding site" evidence="11">
    <location>
        <position position="142"/>
    </location>
    <ligand>
        <name>CTP</name>
        <dbReference type="ChEBI" id="CHEBI:37563"/>
    </ligand>
</feature>
<name>A0ABT0PHJ8_9GAMM</name>
<dbReference type="Pfam" id="PF01743">
    <property type="entry name" value="PolyA_pol"/>
    <property type="match status" value="1"/>
</dbReference>
<dbReference type="Gene3D" id="1.10.3090.10">
    <property type="entry name" value="cca-adding enzyme, domain 2"/>
    <property type="match status" value="1"/>
</dbReference>
<dbReference type="PANTHER" id="PTHR47545">
    <property type="entry name" value="MULTIFUNCTIONAL CCA PROTEIN"/>
    <property type="match status" value="1"/>
</dbReference>
<feature type="domain" description="Poly A polymerase head" evidence="12">
    <location>
        <begin position="5"/>
        <end position="124"/>
    </location>
</feature>
<evidence type="ECO:0000256" key="11">
    <source>
        <dbReference type="HAMAP-Rule" id="MF_01262"/>
    </source>
</evidence>
<dbReference type="PANTHER" id="PTHR47545:SF1">
    <property type="entry name" value="MULTIFUNCTIONAL CCA PROTEIN"/>
    <property type="match status" value="1"/>
</dbReference>
<keyword evidence="5 11" id="KW-0479">Metal-binding</keyword>
<feature type="binding site" evidence="11">
    <location>
        <position position="139"/>
    </location>
    <ligand>
        <name>CTP</name>
        <dbReference type="ChEBI" id="CHEBI:37563"/>
    </ligand>
</feature>
<feature type="binding site" evidence="11">
    <location>
        <position position="13"/>
    </location>
    <ligand>
        <name>CTP</name>
        <dbReference type="ChEBI" id="CHEBI:37563"/>
    </ligand>
</feature>
<dbReference type="Gene3D" id="3.30.460.10">
    <property type="entry name" value="Beta Polymerase, domain 2"/>
    <property type="match status" value="1"/>
</dbReference>
<evidence type="ECO:0000256" key="10">
    <source>
        <dbReference type="ARBA" id="ARBA00022884"/>
    </source>
</evidence>
<evidence type="ECO:0000256" key="8">
    <source>
        <dbReference type="ARBA" id="ARBA00022840"/>
    </source>
</evidence>
<keyword evidence="2 11" id="KW-0808">Transferase</keyword>
<dbReference type="SUPFAM" id="SSF81301">
    <property type="entry name" value="Nucleotidyltransferase"/>
    <property type="match status" value="1"/>
</dbReference>
<organism evidence="14 15">
    <name type="scientific">Parendozoicomonas callyspongiae</name>
    <dbReference type="NCBI Taxonomy" id="2942213"/>
    <lineage>
        <taxon>Bacteria</taxon>
        <taxon>Pseudomonadati</taxon>
        <taxon>Pseudomonadota</taxon>
        <taxon>Gammaproteobacteria</taxon>
        <taxon>Oceanospirillales</taxon>
        <taxon>Endozoicomonadaceae</taxon>
        <taxon>Parendozoicomonas</taxon>
    </lineage>
</organism>
<comment type="cofactor">
    <cofactor evidence="1 11">
        <name>Mg(2+)</name>
        <dbReference type="ChEBI" id="CHEBI:18420"/>
    </cofactor>
</comment>
<feature type="binding site" evidence="11">
    <location>
        <position position="13"/>
    </location>
    <ligand>
        <name>ATP</name>
        <dbReference type="ChEBI" id="CHEBI:30616"/>
    </ligand>
</feature>
<keyword evidence="15" id="KW-1185">Reference proteome</keyword>
<keyword evidence="4 11" id="KW-0548">Nucleotidyltransferase</keyword>
<comment type="similarity">
    <text evidence="11">Belongs to the tRNA nucleotidyltransferase/poly(A) polymerase family. Bacterial CCA-adding enzyme type 2 subfamily.</text>
</comment>
<dbReference type="SUPFAM" id="SSF81891">
    <property type="entry name" value="Poly A polymerase C-terminal region-like"/>
    <property type="match status" value="1"/>
</dbReference>
<comment type="function">
    <text evidence="11">Catalyzes the addition and repair of the essential 3'-terminal CCA sequence in tRNAs without using a nucleic acid template. Adds these three nucleotides in the order of C, C, and A to the tRNA nucleotide-73, using CTP and ATP as substrates and producing inorganic pyrophosphate. tRNA 3'-terminal CCA addition is required both for tRNA processing and repair. Also involved in tRNA surveillance by mediating tandem CCA addition to generate a CCACCA at the 3' terminus of unstable tRNAs. While stable tRNAs receive only 3'-terminal CCA, unstable tRNAs are marked with CCACCA and rapidly degraded.</text>
</comment>
<feature type="binding site" evidence="11">
    <location>
        <position position="93"/>
    </location>
    <ligand>
        <name>CTP</name>
        <dbReference type="ChEBI" id="CHEBI:37563"/>
    </ligand>
</feature>
<keyword evidence="7 11" id="KW-0692">RNA repair</keyword>
<evidence type="ECO:0000256" key="5">
    <source>
        <dbReference type="ARBA" id="ARBA00022723"/>
    </source>
</evidence>
<comment type="miscellaneous">
    <text evidence="11">A single active site specifically recognizes both ATP and CTP and is responsible for their addition.</text>
</comment>
<feature type="binding site" evidence="11">
    <location>
        <position position="139"/>
    </location>
    <ligand>
        <name>ATP</name>
        <dbReference type="ChEBI" id="CHEBI:30616"/>
    </ligand>
</feature>
<evidence type="ECO:0000259" key="13">
    <source>
        <dbReference type="Pfam" id="PF12627"/>
    </source>
</evidence>
<evidence type="ECO:0000313" key="14">
    <source>
        <dbReference type="EMBL" id="MCL6269968.1"/>
    </source>
</evidence>
<evidence type="ECO:0000256" key="1">
    <source>
        <dbReference type="ARBA" id="ARBA00001946"/>
    </source>
</evidence>
<feature type="binding site" evidence="11">
    <location>
        <position position="10"/>
    </location>
    <ligand>
        <name>ATP</name>
        <dbReference type="ChEBI" id="CHEBI:30616"/>
    </ligand>
</feature>
<dbReference type="CDD" id="cd05398">
    <property type="entry name" value="NT_ClassII-CCAase"/>
    <property type="match status" value="1"/>
</dbReference>
<keyword evidence="10 11" id="KW-0694">RNA-binding</keyword>
<dbReference type="Proteomes" id="UP001203338">
    <property type="component" value="Unassembled WGS sequence"/>
</dbReference>
<gene>
    <name evidence="11" type="primary">cca</name>
    <name evidence="14" type="ORF">M3P05_08455</name>
</gene>
<evidence type="ECO:0000313" key="15">
    <source>
        <dbReference type="Proteomes" id="UP001203338"/>
    </source>
</evidence>
<evidence type="ECO:0000259" key="12">
    <source>
        <dbReference type="Pfam" id="PF01743"/>
    </source>
</evidence>
<feature type="binding site" evidence="11">
    <location>
        <position position="23"/>
    </location>
    <ligand>
        <name>Mg(2+)</name>
        <dbReference type="ChEBI" id="CHEBI:18420"/>
    </ligand>
</feature>